<proteinExistence type="predicted"/>
<keyword evidence="3" id="KW-1185">Reference proteome</keyword>
<name>A0ABW2G1H7_9ACTN</name>
<dbReference type="EMBL" id="JBHTAJ010000026">
    <property type="protein sequence ID" value="MFC7181058.1"/>
    <property type="molecule type" value="Genomic_DNA"/>
</dbReference>
<evidence type="ECO:0000313" key="3">
    <source>
        <dbReference type="Proteomes" id="UP001596435"/>
    </source>
</evidence>
<feature type="compositionally biased region" description="Low complexity" evidence="1">
    <location>
        <begin position="28"/>
        <end position="38"/>
    </location>
</feature>
<feature type="region of interest" description="Disordered" evidence="1">
    <location>
        <begin position="15"/>
        <end position="38"/>
    </location>
</feature>
<protein>
    <submittedName>
        <fullName evidence="2">Uncharacterized protein</fullName>
    </submittedName>
</protein>
<evidence type="ECO:0000313" key="2">
    <source>
        <dbReference type="EMBL" id="MFC7181058.1"/>
    </source>
</evidence>
<sequence>MSFASRATAVKAMDNIGGCRQGGPVTSPDAPVDPAEPADTVRGLRLPQLLLDLIADGRWRQPADDVLAAAVPWFEDPLDLLTDVAAIRRQSRSLDDLGGADLGPLFRQTPGSTAAAAVELPWLDTEQAVLLAVCRHAGDDVAIALDYRTGPDGPRVVGSDIWTDPRAYTWRVAAPSFPAFASALGLVP</sequence>
<reference evidence="3" key="1">
    <citation type="journal article" date="2019" name="Int. J. Syst. Evol. Microbiol.">
        <title>The Global Catalogue of Microorganisms (GCM) 10K type strain sequencing project: providing services to taxonomists for standard genome sequencing and annotation.</title>
        <authorList>
            <consortium name="The Broad Institute Genomics Platform"/>
            <consortium name="The Broad Institute Genome Sequencing Center for Infectious Disease"/>
            <person name="Wu L."/>
            <person name="Ma J."/>
        </authorList>
    </citation>
    <scope>NUCLEOTIDE SEQUENCE [LARGE SCALE GENOMIC DNA]</scope>
    <source>
        <strain evidence="3">CGMCC 1.12859</strain>
    </source>
</reference>
<comment type="caution">
    <text evidence="2">The sequence shown here is derived from an EMBL/GenBank/DDBJ whole genome shotgun (WGS) entry which is preliminary data.</text>
</comment>
<organism evidence="2 3">
    <name type="scientific">Kitasatospora paranensis</name>
    <dbReference type="NCBI Taxonomy" id="258053"/>
    <lineage>
        <taxon>Bacteria</taxon>
        <taxon>Bacillati</taxon>
        <taxon>Actinomycetota</taxon>
        <taxon>Actinomycetes</taxon>
        <taxon>Kitasatosporales</taxon>
        <taxon>Streptomycetaceae</taxon>
        <taxon>Kitasatospora</taxon>
    </lineage>
</organism>
<evidence type="ECO:0000256" key="1">
    <source>
        <dbReference type="SAM" id="MobiDB-lite"/>
    </source>
</evidence>
<gene>
    <name evidence="2" type="ORF">ACFQMG_15985</name>
</gene>
<dbReference type="Proteomes" id="UP001596435">
    <property type="component" value="Unassembled WGS sequence"/>
</dbReference>
<accession>A0ABW2G1H7</accession>